<keyword evidence="5" id="KW-1185">Reference proteome</keyword>
<feature type="domain" description="Rhodanese" evidence="3">
    <location>
        <begin position="16"/>
        <end position="106"/>
    </location>
</feature>
<feature type="domain" description="Rhodanese" evidence="3">
    <location>
        <begin position="389"/>
        <end position="477"/>
    </location>
</feature>
<protein>
    <submittedName>
        <fullName evidence="4">Rhodanese-like domain-containing protein</fullName>
    </submittedName>
</protein>
<proteinExistence type="inferred from homology"/>
<dbReference type="Gene3D" id="3.40.250.10">
    <property type="entry name" value="Rhodanese-like domain"/>
    <property type="match status" value="4"/>
</dbReference>
<name>A0A9X1YBG3_9PROT</name>
<dbReference type="PROSITE" id="PS50206">
    <property type="entry name" value="RHODANESE_3"/>
    <property type="match status" value="4"/>
</dbReference>
<evidence type="ECO:0000256" key="2">
    <source>
        <dbReference type="SAM" id="MobiDB-lite"/>
    </source>
</evidence>
<dbReference type="SMART" id="SM00450">
    <property type="entry name" value="RHOD"/>
    <property type="match status" value="4"/>
</dbReference>
<dbReference type="InterPro" id="IPR020726">
    <property type="entry name" value="Bcl2_BH2_motif_CS"/>
</dbReference>
<accession>A0A9X1YBG3</accession>
<reference evidence="4" key="1">
    <citation type="submission" date="2022-04" db="EMBL/GenBank/DDBJ databases">
        <title>Roseomonas acroporae sp. nov., isolated from coral Acropora digitifera.</title>
        <authorList>
            <person name="Sun H."/>
        </authorList>
    </citation>
    <scope>NUCLEOTIDE SEQUENCE</scope>
    <source>
        <strain evidence="4">NAR14</strain>
    </source>
</reference>
<gene>
    <name evidence="4" type="ORF">M0638_19945</name>
</gene>
<dbReference type="EMBL" id="JALPRX010000092">
    <property type="protein sequence ID" value="MCK8786652.1"/>
    <property type="molecule type" value="Genomic_DNA"/>
</dbReference>
<feature type="compositionally biased region" description="Gly residues" evidence="2">
    <location>
        <begin position="535"/>
        <end position="547"/>
    </location>
</feature>
<comment type="similarity">
    <text evidence="1">Belongs to the Bcl-2 family.</text>
</comment>
<evidence type="ECO:0000256" key="1">
    <source>
        <dbReference type="ARBA" id="ARBA00009458"/>
    </source>
</evidence>
<dbReference type="Pfam" id="PF00581">
    <property type="entry name" value="Rhodanese"/>
    <property type="match status" value="3"/>
</dbReference>
<dbReference type="Proteomes" id="UP001139516">
    <property type="component" value="Unassembled WGS sequence"/>
</dbReference>
<organism evidence="4 5">
    <name type="scientific">Roseomonas acroporae</name>
    <dbReference type="NCBI Taxonomy" id="2937791"/>
    <lineage>
        <taxon>Bacteria</taxon>
        <taxon>Pseudomonadati</taxon>
        <taxon>Pseudomonadota</taxon>
        <taxon>Alphaproteobacteria</taxon>
        <taxon>Acetobacterales</taxon>
        <taxon>Roseomonadaceae</taxon>
        <taxon>Roseomonas</taxon>
    </lineage>
</organism>
<feature type="domain" description="Rhodanese" evidence="3">
    <location>
        <begin position="274"/>
        <end position="367"/>
    </location>
</feature>
<dbReference type="RefSeq" id="WP_248668766.1">
    <property type="nucleotide sequence ID" value="NZ_JALPRX010000092.1"/>
</dbReference>
<comment type="caution">
    <text evidence="4">The sequence shown here is derived from an EMBL/GenBank/DDBJ whole genome shotgun (WGS) entry which is preliminary data.</text>
</comment>
<sequence>MTRRIDAGTLKRWIGDGRELAILDAREEGEFGRAHLFWAVPCPLSRAELAAPALLPRRGTRVCAVDGGEGHAERLAALLEGMGCTDVSVLEGGAPAWKAAGHVLFSGVNVPSKAFGEWVEHHYGTPSVDAAELQAMREAGADLVILDSRPMDEFHRMSIPGGIDVPGGELAYRIDALAPRRETTVVVNCAGRTRSILGAESLRQAGIPNRVIALRNGTMGWELAGFRCAAGETATYPAGIPTAADAARARAGRFADRHGVQAIDHAGLERLRAEPRTLYLLDVRAPAEYAAGHLPGALSAPGGQLVQATDRWVAVRGARIVLCDGAAYGQPDGTRARMAGGWLRQLGGWEVFVLEGEGGAAGSHAGTGDDPPLAAGDAIAPEAAARLLEAGGAAVVDIRRSLDFREAQIPGSLWGIRTRLDALRGRLAGAAEVVVVAPGPALGLLAARELSGLTGAVVRVLAGGMPAWRKLGLPVLADRHNPPDADCADVYLRPYDRNEGIEEAMREYLSWEIDLVNEVARDGDARFGTAATGGAQAGGGHAGGARDGAGAATAS</sequence>
<evidence type="ECO:0000313" key="5">
    <source>
        <dbReference type="Proteomes" id="UP001139516"/>
    </source>
</evidence>
<dbReference type="AlphaFoldDB" id="A0A9X1YBG3"/>
<dbReference type="SUPFAM" id="SSF52821">
    <property type="entry name" value="Rhodanese/Cell cycle control phosphatase"/>
    <property type="match status" value="4"/>
</dbReference>
<feature type="domain" description="Rhodanese" evidence="3">
    <location>
        <begin position="139"/>
        <end position="230"/>
    </location>
</feature>
<dbReference type="InterPro" id="IPR001763">
    <property type="entry name" value="Rhodanese-like_dom"/>
</dbReference>
<dbReference type="InterPro" id="IPR036873">
    <property type="entry name" value="Rhodanese-like_dom_sf"/>
</dbReference>
<evidence type="ECO:0000259" key="3">
    <source>
        <dbReference type="PROSITE" id="PS50206"/>
    </source>
</evidence>
<dbReference type="PANTHER" id="PTHR44086">
    <property type="entry name" value="THIOSULFATE SULFURTRANSFERASE RDL2, MITOCHONDRIAL-RELATED"/>
    <property type="match status" value="1"/>
</dbReference>
<dbReference type="PROSITE" id="PS01258">
    <property type="entry name" value="BH2"/>
    <property type="match status" value="1"/>
</dbReference>
<feature type="region of interest" description="Disordered" evidence="2">
    <location>
        <begin position="532"/>
        <end position="555"/>
    </location>
</feature>
<evidence type="ECO:0000313" key="4">
    <source>
        <dbReference type="EMBL" id="MCK8786652.1"/>
    </source>
</evidence>
<dbReference type="GO" id="GO:0004792">
    <property type="term" value="F:thiosulfate-cyanide sulfurtransferase activity"/>
    <property type="evidence" value="ECO:0007669"/>
    <property type="project" value="TreeGrafter"/>
</dbReference>
<dbReference type="PANTHER" id="PTHR44086:SF10">
    <property type="entry name" value="THIOSULFATE SULFURTRANSFERASE_RHODANESE-LIKE DOMAIN-CONTAINING PROTEIN 3"/>
    <property type="match status" value="1"/>
</dbReference>